<evidence type="ECO:0000313" key="8">
    <source>
        <dbReference type="RefSeq" id="XP_006824644.1"/>
    </source>
</evidence>
<keyword evidence="2 4" id="KW-0863">Zinc-finger</keyword>
<dbReference type="Pfam" id="PF21363">
    <property type="entry name" value="TRAF3_RING"/>
    <property type="match status" value="1"/>
</dbReference>
<dbReference type="RefSeq" id="XP_006824644.1">
    <property type="nucleotide sequence ID" value="XM_006824581.1"/>
</dbReference>
<sequence length="182" mass="21215">MPNSKQDPRDNGELHRCTRCEQILRSPVPTSCGHRFCEACLRVLATPRMPGRPLCQICSDDGVAEDFTQCDLAQSMNMQRSCSTTYRLNREELKKGFRVANESTRNRVRLEEIWDQIEKMEQRATELGALLEKYRRTHTYKRKLQKELASLEEKIQILEDSLRLTDSILESQDRKMVKPGRV</sequence>
<keyword evidence="7" id="KW-1185">Reference proteome</keyword>
<dbReference type="PROSITE" id="PS50089">
    <property type="entry name" value="ZF_RING_2"/>
    <property type="match status" value="1"/>
</dbReference>
<proteinExistence type="predicted"/>
<dbReference type="SMART" id="SM00184">
    <property type="entry name" value="RING"/>
    <property type="match status" value="1"/>
</dbReference>
<keyword evidence="5" id="KW-0175">Coiled coil</keyword>
<dbReference type="InterPro" id="IPR017907">
    <property type="entry name" value="Znf_RING_CS"/>
</dbReference>
<evidence type="ECO:0000313" key="7">
    <source>
        <dbReference type="Proteomes" id="UP000694865"/>
    </source>
</evidence>
<evidence type="ECO:0000256" key="5">
    <source>
        <dbReference type="SAM" id="Coils"/>
    </source>
</evidence>
<evidence type="ECO:0000256" key="1">
    <source>
        <dbReference type="ARBA" id="ARBA00022723"/>
    </source>
</evidence>
<dbReference type="InterPro" id="IPR013083">
    <property type="entry name" value="Znf_RING/FYVE/PHD"/>
</dbReference>
<dbReference type="SUPFAM" id="SSF57850">
    <property type="entry name" value="RING/U-box"/>
    <property type="match status" value="1"/>
</dbReference>
<organism evidence="7 8">
    <name type="scientific">Saccoglossus kowalevskii</name>
    <name type="common">Acorn worm</name>
    <dbReference type="NCBI Taxonomy" id="10224"/>
    <lineage>
        <taxon>Eukaryota</taxon>
        <taxon>Metazoa</taxon>
        <taxon>Hemichordata</taxon>
        <taxon>Enteropneusta</taxon>
        <taxon>Harrimaniidae</taxon>
        <taxon>Saccoglossus</taxon>
    </lineage>
</organism>
<evidence type="ECO:0000256" key="3">
    <source>
        <dbReference type="ARBA" id="ARBA00022833"/>
    </source>
</evidence>
<dbReference type="PROSITE" id="PS00518">
    <property type="entry name" value="ZF_RING_1"/>
    <property type="match status" value="1"/>
</dbReference>
<feature type="domain" description="RING-type" evidence="6">
    <location>
        <begin position="17"/>
        <end position="59"/>
    </location>
</feature>
<accession>A0ABM0MXA3</accession>
<reference evidence="8" key="1">
    <citation type="submission" date="2025-08" db="UniProtKB">
        <authorList>
            <consortium name="RefSeq"/>
        </authorList>
    </citation>
    <scope>IDENTIFICATION</scope>
    <source>
        <tissue evidence="8">Testes</tissue>
    </source>
</reference>
<evidence type="ECO:0000256" key="4">
    <source>
        <dbReference type="PROSITE-ProRule" id="PRU00175"/>
    </source>
</evidence>
<dbReference type="Proteomes" id="UP000694865">
    <property type="component" value="Unplaced"/>
</dbReference>
<gene>
    <name evidence="8" type="primary">LOC102807597</name>
</gene>
<evidence type="ECO:0000256" key="2">
    <source>
        <dbReference type="ARBA" id="ARBA00022771"/>
    </source>
</evidence>
<protein>
    <submittedName>
        <fullName evidence="8">TNF receptor-associated factor 3-like</fullName>
    </submittedName>
</protein>
<keyword evidence="1" id="KW-0479">Metal-binding</keyword>
<evidence type="ECO:0000259" key="6">
    <source>
        <dbReference type="PROSITE" id="PS50089"/>
    </source>
</evidence>
<name>A0ABM0MXA3_SACKO</name>
<dbReference type="GeneID" id="102807597"/>
<feature type="coiled-coil region" evidence="5">
    <location>
        <begin position="117"/>
        <end position="161"/>
    </location>
</feature>
<dbReference type="InterPro" id="IPR001841">
    <property type="entry name" value="Znf_RING"/>
</dbReference>
<dbReference type="Gene3D" id="3.30.40.10">
    <property type="entry name" value="Zinc/RING finger domain, C3HC4 (zinc finger)"/>
    <property type="match status" value="1"/>
</dbReference>
<keyword evidence="3" id="KW-0862">Zinc</keyword>
<dbReference type="InterPro" id="IPR049440">
    <property type="entry name" value="TRAF3/5_RING"/>
</dbReference>